<feature type="compositionally biased region" description="Basic and acidic residues" evidence="1">
    <location>
        <begin position="14"/>
        <end position="27"/>
    </location>
</feature>
<evidence type="ECO:0000313" key="2">
    <source>
        <dbReference type="EMBL" id="CAK7891967.1"/>
    </source>
</evidence>
<dbReference type="EMBL" id="OZ004253">
    <property type="protein sequence ID" value="CAK7891967.1"/>
    <property type="molecule type" value="Genomic_DNA"/>
</dbReference>
<feature type="compositionally biased region" description="Acidic residues" evidence="1">
    <location>
        <begin position="28"/>
        <end position="40"/>
    </location>
</feature>
<organism evidence="2 3">
    <name type="scientific">[Candida] anglica</name>
    <dbReference type="NCBI Taxonomy" id="148631"/>
    <lineage>
        <taxon>Eukaryota</taxon>
        <taxon>Fungi</taxon>
        <taxon>Dikarya</taxon>
        <taxon>Ascomycota</taxon>
        <taxon>Saccharomycotina</taxon>
        <taxon>Pichiomycetes</taxon>
        <taxon>Debaryomycetaceae</taxon>
        <taxon>Kurtzmaniella</taxon>
    </lineage>
</organism>
<feature type="region of interest" description="Disordered" evidence="1">
    <location>
        <begin position="1"/>
        <end position="79"/>
    </location>
</feature>
<feature type="compositionally biased region" description="Low complexity" evidence="1">
    <location>
        <begin position="55"/>
        <end position="70"/>
    </location>
</feature>
<keyword evidence="3" id="KW-1185">Reference proteome</keyword>
<accession>A0ABP0E568</accession>
<name>A0ABP0E568_9ASCO</name>
<evidence type="ECO:0000313" key="3">
    <source>
        <dbReference type="Proteomes" id="UP001497600"/>
    </source>
</evidence>
<sequence>MKNGLFVDEEASSDAEHDRQEQGREKEMEEQEQSEQEQEQEQVIGEIVPEEVEPQVEPQVESQVESQSEPSDTPEVLAVPAVPDPTDLAYEQRLLRDISRTETFLKQADIAIENLLNGGENKLDIEESNFEGGILDLKIEIIALYESYKTLTYFPDKNDSIGTATTSTVLNSLVDEHKEVAKHYKQQQEQTREALSNNKKVLDEFSKFGELLEEEIKQQKTKLYRIDDEVTEIKDTDNQTEYIEKKIQIGEDTLRELLEYEGQVTEYVQYICQEHYNGKNDEDVLAEFVGSLMKSRSTKNEQDKWVKLSTTIENSKFIKSLVLHDLIVARIGTPGVYKLRDFGLNN</sequence>
<reference evidence="2 3" key="1">
    <citation type="submission" date="2024-01" db="EMBL/GenBank/DDBJ databases">
        <authorList>
            <consortium name="Genoscope - CEA"/>
            <person name="William W."/>
        </authorList>
    </citation>
    <scope>NUCLEOTIDE SEQUENCE [LARGE SCALE GENOMIC DNA]</scope>
    <source>
        <strain evidence="2 3">29B2s-10</strain>
    </source>
</reference>
<proteinExistence type="predicted"/>
<dbReference type="Proteomes" id="UP001497600">
    <property type="component" value="Chromosome A"/>
</dbReference>
<protein>
    <submittedName>
        <fullName evidence="2">Uncharacterized protein</fullName>
    </submittedName>
</protein>
<gene>
    <name evidence="2" type="ORF">CAAN4_A00870</name>
</gene>
<evidence type="ECO:0000256" key="1">
    <source>
        <dbReference type="SAM" id="MobiDB-lite"/>
    </source>
</evidence>